<dbReference type="AlphaFoldDB" id="A0A7J7TA89"/>
<gene>
    <name evidence="1" type="ORF">mPipKuh1_009689</name>
</gene>
<reference evidence="1 2" key="1">
    <citation type="journal article" date="2020" name="Nature">
        <title>Six reference-quality genomes reveal evolution of bat adaptations.</title>
        <authorList>
            <person name="Jebb D."/>
            <person name="Huang Z."/>
            <person name="Pippel M."/>
            <person name="Hughes G.M."/>
            <person name="Lavrichenko K."/>
            <person name="Devanna P."/>
            <person name="Winkler S."/>
            <person name="Jermiin L.S."/>
            <person name="Skirmuntt E.C."/>
            <person name="Katzourakis A."/>
            <person name="Burkitt-Gray L."/>
            <person name="Ray D.A."/>
            <person name="Sullivan K.A.M."/>
            <person name="Roscito J.G."/>
            <person name="Kirilenko B.M."/>
            <person name="Davalos L.M."/>
            <person name="Corthals A.P."/>
            <person name="Power M.L."/>
            <person name="Jones G."/>
            <person name="Ransome R.D."/>
            <person name="Dechmann D.K.N."/>
            <person name="Locatelli A.G."/>
            <person name="Puechmaille S.J."/>
            <person name="Fedrigo O."/>
            <person name="Jarvis E.D."/>
            <person name="Hiller M."/>
            <person name="Vernes S.C."/>
            <person name="Myers E.W."/>
            <person name="Teeling E.C."/>
        </authorList>
    </citation>
    <scope>NUCLEOTIDE SEQUENCE [LARGE SCALE GENOMIC DNA]</scope>
    <source>
        <strain evidence="1">MPipKuh1</strain>
        <tissue evidence="1">Flight muscle</tissue>
    </source>
</reference>
<proteinExistence type="predicted"/>
<keyword evidence="2" id="KW-1185">Reference proteome</keyword>
<accession>A0A7J7TA89</accession>
<sequence length="131" mass="14050">MSRVETHENGVNILLWLVESGYKIKTRLLVRGAFSPSGSSVSLRPSFYSLVCLFSILHRPLAGSLNLAELARHIRRPGAAYAMAVPAPHILSQHATNCMDSKCPGPSVPSLHSGCSSGLGDHCAVLHFPYG</sequence>
<comment type="caution">
    <text evidence="1">The sequence shown here is derived from an EMBL/GenBank/DDBJ whole genome shotgun (WGS) entry which is preliminary data.</text>
</comment>
<name>A0A7J7TA89_PIPKU</name>
<dbReference type="EMBL" id="JACAGB010000030">
    <property type="protein sequence ID" value="KAF6297604.1"/>
    <property type="molecule type" value="Genomic_DNA"/>
</dbReference>
<organism evidence="1 2">
    <name type="scientific">Pipistrellus kuhlii</name>
    <name type="common">Kuhl's pipistrelle</name>
    <dbReference type="NCBI Taxonomy" id="59472"/>
    <lineage>
        <taxon>Eukaryota</taxon>
        <taxon>Metazoa</taxon>
        <taxon>Chordata</taxon>
        <taxon>Craniata</taxon>
        <taxon>Vertebrata</taxon>
        <taxon>Euteleostomi</taxon>
        <taxon>Mammalia</taxon>
        <taxon>Eutheria</taxon>
        <taxon>Laurasiatheria</taxon>
        <taxon>Chiroptera</taxon>
        <taxon>Yangochiroptera</taxon>
        <taxon>Vespertilionidae</taxon>
        <taxon>Pipistrellus</taxon>
    </lineage>
</organism>
<dbReference type="Proteomes" id="UP000558488">
    <property type="component" value="Unassembled WGS sequence"/>
</dbReference>
<evidence type="ECO:0000313" key="2">
    <source>
        <dbReference type="Proteomes" id="UP000558488"/>
    </source>
</evidence>
<protein>
    <submittedName>
        <fullName evidence="1">Uncharacterized protein</fullName>
    </submittedName>
</protein>
<evidence type="ECO:0000313" key="1">
    <source>
        <dbReference type="EMBL" id="KAF6297604.1"/>
    </source>
</evidence>